<sequence>MSAEVYLFPGTARLTDRQKRQQRLHHNEALLALLEKPGHSARNLHRQLSRLISVSCAHALADDIRDLVTRANELSLEIETITFALAADVMRLDADLKGE</sequence>
<dbReference type="Proteomes" id="UP000245086">
    <property type="component" value="Unassembled WGS sequence"/>
</dbReference>
<dbReference type="RefSeq" id="WP_108983303.1">
    <property type="nucleotide sequence ID" value="NZ_BFBR01000001.1"/>
</dbReference>
<comment type="caution">
    <text evidence="1">The sequence shown here is derived from an EMBL/GenBank/DDBJ whole genome shotgun (WGS) entry which is preliminary data.</text>
</comment>
<protein>
    <submittedName>
        <fullName evidence="1">Uncharacterized protein</fullName>
    </submittedName>
</protein>
<gene>
    <name evidence="1" type="ORF">PbB2_00067</name>
</gene>
<evidence type="ECO:0000313" key="1">
    <source>
        <dbReference type="EMBL" id="GBF56411.1"/>
    </source>
</evidence>
<evidence type="ECO:0000313" key="2">
    <source>
        <dbReference type="Proteomes" id="UP000245086"/>
    </source>
</evidence>
<organism evidence="1 2">
    <name type="scientific">Candidatus Phycosocius bacilliformis</name>
    <dbReference type="NCBI Taxonomy" id="1445552"/>
    <lineage>
        <taxon>Bacteria</taxon>
        <taxon>Pseudomonadati</taxon>
        <taxon>Pseudomonadota</taxon>
        <taxon>Alphaproteobacteria</taxon>
        <taxon>Caulobacterales</taxon>
        <taxon>Caulobacterales incertae sedis</taxon>
        <taxon>Candidatus Phycosocius</taxon>
    </lineage>
</organism>
<dbReference type="EMBL" id="BFBR01000001">
    <property type="protein sequence ID" value="GBF56411.1"/>
    <property type="molecule type" value="Genomic_DNA"/>
</dbReference>
<dbReference type="AlphaFoldDB" id="A0A2P2E5S4"/>
<accession>A0A2P2E5S4</accession>
<proteinExistence type="predicted"/>
<name>A0A2P2E5S4_9PROT</name>
<reference evidence="1 2" key="1">
    <citation type="journal article" date="2018" name="Genome Announc.">
        <title>Draft Genome Sequence of "Candidatus Phycosocius bacilliformis," an Alphaproteobacterial Ectosymbiont of the Hydrocarbon-Producing Green Alga Botryococcus braunii.</title>
        <authorList>
            <person name="Tanabe Y."/>
            <person name="Yamaguchi H."/>
            <person name="Watanabe M.M."/>
        </authorList>
    </citation>
    <scope>NUCLEOTIDE SEQUENCE [LARGE SCALE GENOMIC DNA]</scope>
    <source>
        <strain evidence="1 2">BOTRYCO-2</strain>
    </source>
</reference>
<keyword evidence="2" id="KW-1185">Reference proteome</keyword>